<dbReference type="Gene3D" id="3.80.10.10">
    <property type="entry name" value="Ribonuclease Inhibitor"/>
    <property type="match status" value="2"/>
</dbReference>
<dbReference type="PROSITE" id="PS50011">
    <property type="entry name" value="PROTEIN_KINASE_DOM"/>
    <property type="match status" value="1"/>
</dbReference>
<dbReference type="Pfam" id="PF07714">
    <property type="entry name" value="PK_Tyr_Ser-Thr"/>
    <property type="match status" value="1"/>
</dbReference>
<dbReference type="InterPro" id="IPR000719">
    <property type="entry name" value="Prot_kinase_dom"/>
</dbReference>
<feature type="signal peptide" evidence="22">
    <location>
        <begin position="1"/>
        <end position="39"/>
    </location>
</feature>
<dbReference type="InterPro" id="IPR011009">
    <property type="entry name" value="Kinase-like_dom_sf"/>
</dbReference>
<dbReference type="SUPFAM" id="SSF56112">
    <property type="entry name" value="Protein kinase-like (PK-like)"/>
    <property type="match status" value="1"/>
</dbReference>
<dbReference type="FunFam" id="3.80.10.10:FF:000383">
    <property type="entry name" value="Leucine-rich repeat receptor protein kinase EMS1"/>
    <property type="match status" value="1"/>
</dbReference>
<dbReference type="EMBL" id="CM016553">
    <property type="protein sequence ID" value="TKW32773.1"/>
    <property type="molecule type" value="Genomic_DNA"/>
</dbReference>
<evidence type="ECO:0000256" key="2">
    <source>
        <dbReference type="ARBA" id="ARBA00004479"/>
    </source>
</evidence>
<dbReference type="InterPro" id="IPR032675">
    <property type="entry name" value="LRR_dom_sf"/>
</dbReference>
<keyword evidence="10" id="KW-0677">Repeat</keyword>
<dbReference type="SUPFAM" id="SSF52058">
    <property type="entry name" value="L domain-like"/>
    <property type="match status" value="1"/>
</dbReference>
<dbReference type="AlphaFoldDB" id="A0A4U6VVF0"/>
<evidence type="ECO:0000256" key="22">
    <source>
        <dbReference type="SAM" id="SignalP"/>
    </source>
</evidence>
<keyword evidence="9 22" id="KW-0732">Signal</keyword>
<comment type="subcellular location">
    <subcellularLocation>
        <location evidence="1">Cell membrane</location>
        <topology evidence="1">Single-pass membrane protein</topology>
    </subcellularLocation>
    <subcellularLocation>
        <location evidence="2">Membrane</location>
        <topology evidence="2">Single-pass type I membrane protein</topology>
    </subcellularLocation>
</comment>
<protein>
    <recommendedName>
        <fullName evidence="3">non-specific serine/threonine protein kinase</fullName>
        <ecNumber evidence="3">2.7.11.1</ecNumber>
    </recommendedName>
</protein>
<organism evidence="24 25">
    <name type="scientific">Setaria viridis</name>
    <name type="common">Green bristlegrass</name>
    <name type="synonym">Setaria italica subsp. viridis</name>
    <dbReference type="NCBI Taxonomy" id="4556"/>
    <lineage>
        <taxon>Eukaryota</taxon>
        <taxon>Viridiplantae</taxon>
        <taxon>Streptophyta</taxon>
        <taxon>Embryophyta</taxon>
        <taxon>Tracheophyta</taxon>
        <taxon>Spermatophyta</taxon>
        <taxon>Magnoliopsida</taxon>
        <taxon>Liliopsida</taxon>
        <taxon>Poales</taxon>
        <taxon>Poaceae</taxon>
        <taxon>PACMAD clade</taxon>
        <taxon>Panicoideae</taxon>
        <taxon>Panicodae</taxon>
        <taxon>Paniceae</taxon>
        <taxon>Cenchrinae</taxon>
        <taxon>Setaria</taxon>
    </lineage>
</organism>
<dbReference type="InterPro" id="IPR008271">
    <property type="entry name" value="Ser/Thr_kinase_AS"/>
</dbReference>
<dbReference type="InterPro" id="IPR051824">
    <property type="entry name" value="LRR_Rcpt-Like_S/T_Kinase"/>
</dbReference>
<feature type="transmembrane region" description="Helical" evidence="21">
    <location>
        <begin position="648"/>
        <end position="669"/>
    </location>
</feature>
<keyword evidence="25" id="KW-1185">Reference proteome</keyword>
<evidence type="ECO:0000256" key="16">
    <source>
        <dbReference type="ARBA" id="ARBA00023170"/>
    </source>
</evidence>
<evidence type="ECO:0000256" key="19">
    <source>
        <dbReference type="ARBA" id="ARBA00048679"/>
    </source>
</evidence>
<dbReference type="InterPro" id="IPR017441">
    <property type="entry name" value="Protein_kinase_ATP_BS"/>
</dbReference>
<evidence type="ECO:0000256" key="10">
    <source>
        <dbReference type="ARBA" id="ARBA00022737"/>
    </source>
</evidence>
<evidence type="ECO:0000256" key="9">
    <source>
        <dbReference type="ARBA" id="ARBA00022729"/>
    </source>
</evidence>
<gene>
    <name evidence="24" type="ORF">SEVIR_2G189300v2</name>
</gene>
<keyword evidence="17" id="KW-0325">Glycoprotein</keyword>
<dbReference type="FunFam" id="2.60.120.430:FF:000004">
    <property type="entry name" value="Putative leucine-rich repeat receptor-like serine/threonine-protein kinase"/>
    <property type="match status" value="1"/>
</dbReference>
<evidence type="ECO:0000256" key="7">
    <source>
        <dbReference type="ARBA" id="ARBA00022679"/>
    </source>
</evidence>
<dbReference type="Pfam" id="PF00560">
    <property type="entry name" value="LRR_1"/>
    <property type="match status" value="1"/>
</dbReference>
<dbReference type="EC" id="2.7.11.1" evidence="3"/>
<dbReference type="OMA" id="NFPCSAS"/>
<evidence type="ECO:0000256" key="17">
    <source>
        <dbReference type="ARBA" id="ARBA00023180"/>
    </source>
</evidence>
<sequence length="1029" mass="112982">MPQHSCSAAMWMPWRLPPPCRWRWRLLSAFFLGLLLAEAAVHGAGTQAPAPAPAAPPPRLPPPEARVLRRIAAKLRVTHWDLAAGPCDDPAAGVDCQCSAAAASNQTVCHVVRIVLTGRNFSGELPPDFADLPYLQHLDLSRSLFHGGVPDRWAHMKLKLLFLMENRLSGPFPMVLTKITTLAQLDIEGNGFYGPIPPEIGQLSQMEKLVLSTNEFTGPLPTNLSLLTDLTELRISSNNLSGRLPDFWEKLANLQILEIEGSLLDGPIPPSLSKLTNLHDLRISDLRGSGSSFPDLSRMPSLKKLILRNCSIGGSIPSYIGTWTTLKHLDLSFNRLSGQIPASFAYMGRVDYIYLSGNSLTGNIPGWLLTRNKIADISFNNFTAGSSGPSQCLPGSVNVVESFSPEMNRLNSVQPCLKRNFPCVALNGEYQTSLHINCGDKEVIINQTKYEADTTPKGASLLYVSPGSNWAFSSTGNFMDDNITDDNFIATSTSKLAMPNSELYTKARLSPLSLTYYGLCMFSGAYTVKLHFAEILFTNDSTFCSLGKRRFNVFIQGRMVLEDFDIKQSAGAVGKPVIKTFQTHVTNHTLEIQFYWAGRGTRSIPYRGSYGPLISAISVTPNFKPPLAVEPPKTGSSKKAARASMSDALVFGIPIIAIFSALIVGIYFINQRRKSLMHKDLQTLDLQTGSFTLRQMKAATSNFNTANKIGEGGFGSVYKGLLSDGTVIAVKQLSSRSKQGNREFVNEIGMISALQHPNLVKLYGCCTEGNQLLLVYEYMENNCLARALFVEQHRLRLDWATRRKICLGIAKGLAYLHEESAIRIVHRDIKASNILLDKDLNAKISDFGLAKLNEDDHTHISTKVAGTIGYMAPEYAMRGYLTDKADVYSFGVVALEIVSGKSNTNYRPKEDFVYLLDWACVLQERGTLLELVDSDLGSNYSTEEALCMLNVALLCTTAAPTLRPKMSEVVSLLEGRTSLQPLLSDLSLAENSLSSSAVRMNFWQILSKGQSLAAQALCNDTNGVMDQQP</sequence>
<dbReference type="InterPro" id="IPR001611">
    <property type="entry name" value="Leu-rich_rpt"/>
</dbReference>
<dbReference type="Gene3D" id="2.60.120.430">
    <property type="entry name" value="Galactose-binding lectin"/>
    <property type="match status" value="1"/>
</dbReference>
<dbReference type="GO" id="GO:0004674">
    <property type="term" value="F:protein serine/threonine kinase activity"/>
    <property type="evidence" value="ECO:0007669"/>
    <property type="project" value="UniProtKB-KW"/>
</dbReference>
<evidence type="ECO:0000256" key="6">
    <source>
        <dbReference type="ARBA" id="ARBA00022614"/>
    </source>
</evidence>
<dbReference type="PANTHER" id="PTHR48006">
    <property type="entry name" value="LEUCINE-RICH REPEAT-CONTAINING PROTEIN DDB_G0281931-RELATED"/>
    <property type="match status" value="1"/>
</dbReference>
<keyword evidence="13 20" id="KW-0067">ATP-binding</keyword>
<comment type="catalytic activity">
    <reaction evidence="18">
        <text>L-threonyl-[protein] + ATP = O-phospho-L-threonyl-[protein] + ADP + H(+)</text>
        <dbReference type="Rhea" id="RHEA:46608"/>
        <dbReference type="Rhea" id="RHEA-COMP:11060"/>
        <dbReference type="Rhea" id="RHEA-COMP:11605"/>
        <dbReference type="ChEBI" id="CHEBI:15378"/>
        <dbReference type="ChEBI" id="CHEBI:30013"/>
        <dbReference type="ChEBI" id="CHEBI:30616"/>
        <dbReference type="ChEBI" id="CHEBI:61977"/>
        <dbReference type="ChEBI" id="CHEBI:456216"/>
        <dbReference type="EC" id="2.7.11.1"/>
    </reaction>
</comment>
<evidence type="ECO:0000256" key="11">
    <source>
        <dbReference type="ARBA" id="ARBA00022741"/>
    </source>
</evidence>
<feature type="chain" id="PRO_5020693360" description="non-specific serine/threonine protein kinase" evidence="22">
    <location>
        <begin position="40"/>
        <end position="1029"/>
    </location>
</feature>
<keyword evidence="8 21" id="KW-0812">Transmembrane</keyword>
<dbReference type="InterPro" id="IPR001245">
    <property type="entry name" value="Ser-Thr/Tyr_kinase_cat_dom"/>
</dbReference>
<dbReference type="PROSITE" id="PS00107">
    <property type="entry name" value="PROTEIN_KINASE_ATP"/>
    <property type="match status" value="1"/>
</dbReference>
<keyword evidence="14 21" id="KW-1133">Transmembrane helix</keyword>
<evidence type="ECO:0000256" key="14">
    <source>
        <dbReference type="ARBA" id="ARBA00022989"/>
    </source>
</evidence>
<evidence type="ECO:0000313" key="24">
    <source>
        <dbReference type="EMBL" id="TKW32773.1"/>
    </source>
</evidence>
<keyword evidence="15 21" id="KW-0472">Membrane</keyword>
<evidence type="ECO:0000256" key="21">
    <source>
        <dbReference type="SAM" id="Phobius"/>
    </source>
</evidence>
<keyword evidence="16" id="KW-0675">Receptor</keyword>
<evidence type="ECO:0000256" key="1">
    <source>
        <dbReference type="ARBA" id="ARBA00004162"/>
    </source>
</evidence>
<name>A0A4U6VVF0_SETVI</name>
<dbReference type="GO" id="GO:0005886">
    <property type="term" value="C:plasma membrane"/>
    <property type="evidence" value="ECO:0007669"/>
    <property type="project" value="UniProtKB-SubCell"/>
</dbReference>
<dbReference type="Pfam" id="PF11721">
    <property type="entry name" value="Malectin"/>
    <property type="match status" value="1"/>
</dbReference>
<dbReference type="InterPro" id="IPR021720">
    <property type="entry name" value="Malectin_dom"/>
</dbReference>
<evidence type="ECO:0000256" key="12">
    <source>
        <dbReference type="ARBA" id="ARBA00022777"/>
    </source>
</evidence>
<keyword evidence="5" id="KW-0597">Phosphoprotein</keyword>
<dbReference type="FunFam" id="1.10.510.10:FF:000044">
    <property type="entry name" value="Putative LRR receptor-like serine/threonine-protein kinase"/>
    <property type="match status" value="1"/>
</dbReference>
<keyword evidence="12" id="KW-0418">Kinase</keyword>
<evidence type="ECO:0000256" key="13">
    <source>
        <dbReference type="ARBA" id="ARBA00022840"/>
    </source>
</evidence>
<evidence type="ECO:0000259" key="23">
    <source>
        <dbReference type="PROSITE" id="PS50011"/>
    </source>
</evidence>
<evidence type="ECO:0000256" key="20">
    <source>
        <dbReference type="PROSITE-ProRule" id="PRU10141"/>
    </source>
</evidence>
<dbReference type="GO" id="GO:0005524">
    <property type="term" value="F:ATP binding"/>
    <property type="evidence" value="ECO:0007669"/>
    <property type="project" value="UniProtKB-UniRule"/>
</dbReference>
<feature type="domain" description="Protein kinase" evidence="23">
    <location>
        <begin position="703"/>
        <end position="983"/>
    </location>
</feature>
<evidence type="ECO:0000256" key="8">
    <source>
        <dbReference type="ARBA" id="ARBA00022692"/>
    </source>
</evidence>
<dbReference type="PANTHER" id="PTHR48006:SF38">
    <property type="entry name" value="PROTEIN KINASE DOMAIN-CONTAINING PROTEIN"/>
    <property type="match status" value="1"/>
</dbReference>
<dbReference type="Gene3D" id="1.10.510.10">
    <property type="entry name" value="Transferase(Phosphotransferase) domain 1"/>
    <property type="match status" value="1"/>
</dbReference>
<evidence type="ECO:0000256" key="4">
    <source>
        <dbReference type="ARBA" id="ARBA00022527"/>
    </source>
</evidence>
<keyword evidence="7" id="KW-0808">Transferase</keyword>
<reference evidence="24" key="1">
    <citation type="submission" date="2019-03" db="EMBL/GenBank/DDBJ databases">
        <title>WGS assembly of Setaria viridis.</title>
        <authorList>
            <person name="Huang P."/>
            <person name="Jenkins J."/>
            <person name="Grimwood J."/>
            <person name="Barry K."/>
            <person name="Healey A."/>
            <person name="Mamidi S."/>
            <person name="Sreedasyam A."/>
            <person name="Shu S."/>
            <person name="Feldman M."/>
            <person name="Wu J."/>
            <person name="Yu Y."/>
            <person name="Chen C."/>
            <person name="Johnson J."/>
            <person name="Rokhsar D."/>
            <person name="Baxter I."/>
            <person name="Schmutz J."/>
            <person name="Brutnell T."/>
            <person name="Kellogg E."/>
        </authorList>
    </citation>
    <scope>NUCLEOTIDE SEQUENCE [LARGE SCALE GENOMIC DNA]</scope>
</reference>
<keyword evidence="6" id="KW-0433">Leucine-rich repeat</keyword>
<dbReference type="CDD" id="cd14066">
    <property type="entry name" value="STKc_IRAK"/>
    <property type="match status" value="1"/>
</dbReference>
<dbReference type="Gene3D" id="3.30.200.20">
    <property type="entry name" value="Phosphorylase Kinase, domain 1"/>
    <property type="match status" value="1"/>
</dbReference>
<keyword evidence="11 20" id="KW-0547">Nucleotide-binding</keyword>
<dbReference type="PROSITE" id="PS00108">
    <property type="entry name" value="PROTEIN_KINASE_ST"/>
    <property type="match status" value="1"/>
</dbReference>
<evidence type="ECO:0000256" key="5">
    <source>
        <dbReference type="ARBA" id="ARBA00022553"/>
    </source>
</evidence>
<dbReference type="Proteomes" id="UP000298652">
    <property type="component" value="Chromosome 2"/>
</dbReference>
<feature type="binding site" evidence="20">
    <location>
        <position position="731"/>
    </location>
    <ligand>
        <name>ATP</name>
        <dbReference type="ChEBI" id="CHEBI:30616"/>
    </ligand>
</feature>
<evidence type="ECO:0000256" key="3">
    <source>
        <dbReference type="ARBA" id="ARBA00012513"/>
    </source>
</evidence>
<dbReference type="Pfam" id="PF13855">
    <property type="entry name" value="LRR_8"/>
    <property type="match status" value="1"/>
</dbReference>
<dbReference type="Gramene" id="TKW32773">
    <property type="protein sequence ID" value="TKW32773"/>
    <property type="gene ID" value="SEVIR_2G189300v2"/>
</dbReference>
<accession>A0A4U6VVF0</accession>
<evidence type="ECO:0000256" key="15">
    <source>
        <dbReference type="ARBA" id="ARBA00023136"/>
    </source>
</evidence>
<dbReference type="FunFam" id="3.30.200.20:FF:000217">
    <property type="entry name" value="probable LRR receptor-like serine/threonine-protein kinase At1g53430"/>
    <property type="match status" value="1"/>
</dbReference>
<evidence type="ECO:0000256" key="18">
    <source>
        <dbReference type="ARBA" id="ARBA00047899"/>
    </source>
</evidence>
<comment type="catalytic activity">
    <reaction evidence="19">
        <text>L-seryl-[protein] + ATP = O-phospho-L-seryl-[protein] + ADP + H(+)</text>
        <dbReference type="Rhea" id="RHEA:17989"/>
        <dbReference type="Rhea" id="RHEA-COMP:9863"/>
        <dbReference type="Rhea" id="RHEA-COMP:11604"/>
        <dbReference type="ChEBI" id="CHEBI:15378"/>
        <dbReference type="ChEBI" id="CHEBI:29999"/>
        <dbReference type="ChEBI" id="CHEBI:30616"/>
        <dbReference type="ChEBI" id="CHEBI:83421"/>
        <dbReference type="ChEBI" id="CHEBI:456216"/>
        <dbReference type="EC" id="2.7.11.1"/>
    </reaction>
</comment>
<proteinExistence type="predicted"/>
<dbReference type="SMART" id="SM00220">
    <property type="entry name" value="S_TKc"/>
    <property type="match status" value="1"/>
</dbReference>
<keyword evidence="4" id="KW-0723">Serine/threonine-protein kinase</keyword>
<evidence type="ECO:0000313" key="25">
    <source>
        <dbReference type="Proteomes" id="UP000298652"/>
    </source>
</evidence>